<evidence type="ECO:0000313" key="2">
    <source>
        <dbReference type="EMBL" id="MCI91904.1"/>
    </source>
</evidence>
<dbReference type="AlphaFoldDB" id="A0A392VU27"/>
<dbReference type="Proteomes" id="UP000265520">
    <property type="component" value="Unassembled WGS sequence"/>
</dbReference>
<accession>A0A392VU27</accession>
<proteinExistence type="predicted"/>
<sequence length="53" mass="6109">MKFLGEVEDHTMDDHGQKRKKEKFEEDNNLDLLPEVVTTQVDHQETVLPVSAS</sequence>
<reference evidence="2 3" key="1">
    <citation type="journal article" date="2018" name="Front. Plant Sci.">
        <title>Red Clover (Trifolium pratense) and Zigzag Clover (T. medium) - A Picture of Genomic Similarities and Differences.</title>
        <authorList>
            <person name="Dluhosova J."/>
            <person name="Istvanek J."/>
            <person name="Nedelnik J."/>
            <person name="Repkova J."/>
        </authorList>
    </citation>
    <scope>NUCLEOTIDE SEQUENCE [LARGE SCALE GENOMIC DNA]</scope>
    <source>
        <strain evidence="3">cv. 10/8</strain>
        <tissue evidence="2">Leaf</tissue>
    </source>
</reference>
<evidence type="ECO:0000256" key="1">
    <source>
        <dbReference type="SAM" id="MobiDB-lite"/>
    </source>
</evidence>
<name>A0A392VU27_9FABA</name>
<feature type="region of interest" description="Disordered" evidence="1">
    <location>
        <begin position="1"/>
        <end position="24"/>
    </location>
</feature>
<keyword evidence="3" id="KW-1185">Reference proteome</keyword>
<comment type="caution">
    <text evidence="2">The sequence shown here is derived from an EMBL/GenBank/DDBJ whole genome shotgun (WGS) entry which is preliminary data.</text>
</comment>
<feature type="non-terminal residue" evidence="2">
    <location>
        <position position="53"/>
    </location>
</feature>
<evidence type="ECO:0000313" key="3">
    <source>
        <dbReference type="Proteomes" id="UP000265520"/>
    </source>
</evidence>
<dbReference type="EMBL" id="LXQA011285314">
    <property type="protein sequence ID" value="MCI91904.1"/>
    <property type="molecule type" value="Genomic_DNA"/>
</dbReference>
<organism evidence="2 3">
    <name type="scientific">Trifolium medium</name>
    <dbReference type="NCBI Taxonomy" id="97028"/>
    <lineage>
        <taxon>Eukaryota</taxon>
        <taxon>Viridiplantae</taxon>
        <taxon>Streptophyta</taxon>
        <taxon>Embryophyta</taxon>
        <taxon>Tracheophyta</taxon>
        <taxon>Spermatophyta</taxon>
        <taxon>Magnoliopsida</taxon>
        <taxon>eudicotyledons</taxon>
        <taxon>Gunneridae</taxon>
        <taxon>Pentapetalae</taxon>
        <taxon>rosids</taxon>
        <taxon>fabids</taxon>
        <taxon>Fabales</taxon>
        <taxon>Fabaceae</taxon>
        <taxon>Papilionoideae</taxon>
        <taxon>50 kb inversion clade</taxon>
        <taxon>NPAAA clade</taxon>
        <taxon>Hologalegina</taxon>
        <taxon>IRL clade</taxon>
        <taxon>Trifolieae</taxon>
        <taxon>Trifolium</taxon>
    </lineage>
</organism>
<protein>
    <submittedName>
        <fullName evidence="2">Uncharacterized protein</fullName>
    </submittedName>
</protein>